<evidence type="ECO:0000256" key="3">
    <source>
        <dbReference type="ARBA" id="ARBA00023002"/>
    </source>
</evidence>
<keyword evidence="5" id="KW-1185">Reference proteome</keyword>
<accession>A0AB34FPF4</accession>
<dbReference type="EMBL" id="JAQHRD010000005">
    <property type="protein sequence ID" value="KAJ6440731.1"/>
    <property type="molecule type" value="Genomic_DNA"/>
</dbReference>
<dbReference type="Proteomes" id="UP001163105">
    <property type="component" value="Unassembled WGS sequence"/>
</dbReference>
<evidence type="ECO:0000313" key="5">
    <source>
        <dbReference type="Proteomes" id="UP001163105"/>
    </source>
</evidence>
<evidence type="ECO:0000313" key="4">
    <source>
        <dbReference type="EMBL" id="KAJ6440731.1"/>
    </source>
</evidence>
<proteinExistence type="inferred from homology"/>
<dbReference type="InterPro" id="IPR036291">
    <property type="entry name" value="NAD(P)-bd_dom_sf"/>
</dbReference>
<keyword evidence="2" id="KW-0521">NADP</keyword>
<dbReference type="PANTHER" id="PTHR24320">
    <property type="entry name" value="RETINOL DEHYDROGENASE"/>
    <property type="match status" value="1"/>
</dbReference>
<keyword evidence="3" id="KW-0560">Oxidoreductase</keyword>
<evidence type="ECO:0000256" key="2">
    <source>
        <dbReference type="ARBA" id="ARBA00022857"/>
    </source>
</evidence>
<dbReference type="Gene3D" id="3.40.50.720">
    <property type="entry name" value="NAD(P)-binding Rossmann-like Domain"/>
    <property type="match status" value="1"/>
</dbReference>
<comment type="caution">
    <text evidence="4">The sequence shown here is derived from an EMBL/GenBank/DDBJ whole genome shotgun (WGS) entry which is preliminary data.</text>
</comment>
<sequence>MPGTVSVLQQFFCPGKPRFTEEHLPDLKNKVIIVTGSNTGLGKEVTRILYSRNATVYMMARSEDKTLAGMADIKTALPASSGALHFIRIDLSDLASVKAAASEFLRREQMLHVLFNNAGVGYPDKGATTAQGHELQLGVNCIGPFALTKLLTPRLVAAARASPRDTVRVVWVSSSAAEGVRLSSPATFMETLLPRIGDASQLDQYSLSKLGNYLHAAEYAARHGSDGVLSVSLNPGALDSEFWRTQGSLTTWLLRRTLLYPPVYGAYTSLFAGFSPEVTAEKSGSYIAPWGQLWKVSKDMVDAARTTSQGGTGVAREFWEWSEKQVEPYI</sequence>
<dbReference type="SUPFAM" id="SSF51735">
    <property type="entry name" value="NAD(P)-binding Rossmann-fold domains"/>
    <property type="match status" value="1"/>
</dbReference>
<dbReference type="Pfam" id="PF00106">
    <property type="entry name" value="adh_short"/>
    <property type="match status" value="1"/>
</dbReference>
<comment type="similarity">
    <text evidence="1">Belongs to the short-chain dehydrogenases/reductases (SDR) family.</text>
</comment>
<dbReference type="PANTHER" id="PTHR24320:SF236">
    <property type="entry name" value="SHORT-CHAIN DEHYDROGENASE-RELATED"/>
    <property type="match status" value="1"/>
</dbReference>
<organism evidence="4 5">
    <name type="scientific">Purpureocillium lavendulum</name>
    <dbReference type="NCBI Taxonomy" id="1247861"/>
    <lineage>
        <taxon>Eukaryota</taxon>
        <taxon>Fungi</taxon>
        <taxon>Dikarya</taxon>
        <taxon>Ascomycota</taxon>
        <taxon>Pezizomycotina</taxon>
        <taxon>Sordariomycetes</taxon>
        <taxon>Hypocreomycetidae</taxon>
        <taxon>Hypocreales</taxon>
        <taxon>Ophiocordycipitaceae</taxon>
        <taxon>Purpureocillium</taxon>
    </lineage>
</organism>
<dbReference type="GO" id="GO:0016491">
    <property type="term" value="F:oxidoreductase activity"/>
    <property type="evidence" value="ECO:0007669"/>
    <property type="project" value="UniProtKB-KW"/>
</dbReference>
<gene>
    <name evidence="4" type="ORF">O9K51_06522</name>
</gene>
<dbReference type="PRINTS" id="PR00081">
    <property type="entry name" value="GDHRDH"/>
</dbReference>
<dbReference type="AlphaFoldDB" id="A0AB34FPF4"/>
<protein>
    <submittedName>
        <fullName evidence="4">Short-chain dehydrogenase protein</fullName>
    </submittedName>
</protein>
<evidence type="ECO:0000256" key="1">
    <source>
        <dbReference type="ARBA" id="ARBA00006484"/>
    </source>
</evidence>
<dbReference type="InterPro" id="IPR002347">
    <property type="entry name" value="SDR_fam"/>
</dbReference>
<name>A0AB34FPF4_9HYPO</name>
<reference evidence="4" key="1">
    <citation type="submission" date="2023-01" db="EMBL/GenBank/DDBJ databases">
        <title>The growth and conidiation of Purpureocillium lavendulum are regulated by nitrogen source and histone H3K14 acetylation.</title>
        <authorList>
            <person name="Tang P."/>
            <person name="Han J."/>
            <person name="Zhang C."/>
            <person name="Tang P."/>
            <person name="Qi F."/>
            <person name="Zhang K."/>
            <person name="Liang L."/>
        </authorList>
    </citation>
    <scope>NUCLEOTIDE SEQUENCE</scope>
    <source>
        <strain evidence="4">YMF1.00683</strain>
    </source>
</reference>